<evidence type="ECO:0000313" key="5">
    <source>
        <dbReference type="WBParaSite" id="Gr19_v10_g8336.t2"/>
    </source>
</evidence>
<protein>
    <submittedName>
        <fullName evidence="5">CCHC-type domain-containing protein</fullName>
    </submittedName>
</protein>
<keyword evidence="1" id="KW-0479">Metal-binding</keyword>
<name>A0A914I805_GLORO</name>
<evidence type="ECO:0000313" key="4">
    <source>
        <dbReference type="Proteomes" id="UP000887572"/>
    </source>
</evidence>
<keyword evidence="4" id="KW-1185">Reference proteome</keyword>
<sequence length="239" mass="26736">MQHIKIEFDTTETRKQNPSSDHEEYDGSSSSTSNESKVQNGDCGHHSPTPSVKQKSSPAELSDNAIAQTKTFRRRTAFETSEAMREIFGASPFSSQQKENLGEINRKTTTENQQNNKREIRLSELEDDVENRDFDHLSEVEGMSVPDGVAQIMNERPILENGVTKMNNRRRSDNRILPAISGSWERASRPAVVNWHKSAGPSSVGWRSAANPPGAAVCWYCGVKGHVAVHCRKMRRKGQ</sequence>
<proteinExistence type="predicted"/>
<dbReference type="GO" id="GO:0008270">
    <property type="term" value="F:zinc ion binding"/>
    <property type="evidence" value="ECO:0007669"/>
    <property type="project" value="UniProtKB-KW"/>
</dbReference>
<evidence type="ECO:0000259" key="3">
    <source>
        <dbReference type="PROSITE" id="PS50158"/>
    </source>
</evidence>
<dbReference type="AlphaFoldDB" id="A0A914I805"/>
<reference evidence="5" key="1">
    <citation type="submission" date="2022-11" db="UniProtKB">
        <authorList>
            <consortium name="WormBaseParasite"/>
        </authorList>
    </citation>
    <scope>IDENTIFICATION</scope>
</reference>
<feature type="compositionally biased region" description="Basic and acidic residues" evidence="2">
    <location>
        <begin position="100"/>
        <end position="109"/>
    </location>
</feature>
<dbReference type="InterPro" id="IPR036875">
    <property type="entry name" value="Znf_CCHC_sf"/>
</dbReference>
<dbReference type="PROSITE" id="PS50158">
    <property type="entry name" value="ZF_CCHC"/>
    <property type="match status" value="1"/>
</dbReference>
<dbReference type="WBParaSite" id="Gr19_v10_g8336.t2">
    <property type="protein sequence ID" value="Gr19_v10_g8336.t2"/>
    <property type="gene ID" value="Gr19_v10_g8336"/>
</dbReference>
<keyword evidence="1" id="KW-0862">Zinc</keyword>
<evidence type="ECO:0000256" key="1">
    <source>
        <dbReference type="PROSITE-ProRule" id="PRU00047"/>
    </source>
</evidence>
<feature type="region of interest" description="Disordered" evidence="2">
    <location>
        <begin position="1"/>
        <end position="119"/>
    </location>
</feature>
<feature type="domain" description="CCHC-type" evidence="3">
    <location>
        <begin position="218"/>
        <end position="233"/>
    </location>
</feature>
<feature type="compositionally biased region" description="Polar residues" evidence="2">
    <location>
        <begin position="48"/>
        <end position="70"/>
    </location>
</feature>
<evidence type="ECO:0000256" key="2">
    <source>
        <dbReference type="SAM" id="MobiDB-lite"/>
    </source>
</evidence>
<organism evidence="4 5">
    <name type="scientific">Globodera rostochiensis</name>
    <name type="common">Golden nematode worm</name>
    <name type="synonym">Heterodera rostochiensis</name>
    <dbReference type="NCBI Taxonomy" id="31243"/>
    <lineage>
        <taxon>Eukaryota</taxon>
        <taxon>Metazoa</taxon>
        <taxon>Ecdysozoa</taxon>
        <taxon>Nematoda</taxon>
        <taxon>Chromadorea</taxon>
        <taxon>Rhabditida</taxon>
        <taxon>Tylenchina</taxon>
        <taxon>Tylenchomorpha</taxon>
        <taxon>Tylenchoidea</taxon>
        <taxon>Heteroderidae</taxon>
        <taxon>Heteroderinae</taxon>
        <taxon>Globodera</taxon>
    </lineage>
</organism>
<feature type="compositionally biased region" description="Polar residues" evidence="2">
    <location>
        <begin position="27"/>
        <end position="39"/>
    </location>
</feature>
<accession>A0A914I805</accession>
<dbReference type="Proteomes" id="UP000887572">
    <property type="component" value="Unplaced"/>
</dbReference>
<dbReference type="GO" id="GO:0003676">
    <property type="term" value="F:nucleic acid binding"/>
    <property type="evidence" value="ECO:0007669"/>
    <property type="project" value="InterPro"/>
</dbReference>
<dbReference type="GO" id="GO:0019899">
    <property type="term" value="F:enzyme binding"/>
    <property type="evidence" value="ECO:0007669"/>
    <property type="project" value="UniProtKB-ARBA"/>
</dbReference>
<dbReference type="InterPro" id="IPR001878">
    <property type="entry name" value="Znf_CCHC"/>
</dbReference>
<feature type="compositionally biased region" description="Basic and acidic residues" evidence="2">
    <location>
        <begin position="1"/>
        <end position="15"/>
    </location>
</feature>
<keyword evidence="1" id="KW-0863">Zinc-finger</keyword>
<dbReference type="SUPFAM" id="SSF57756">
    <property type="entry name" value="Retrovirus zinc finger-like domains"/>
    <property type="match status" value="1"/>
</dbReference>